<evidence type="ECO:0000313" key="2">
    <source>
        <dbReference type="Proteomes" id="UP000821845"/>
    </source>
</evidence>
<comment type="caution">
    <text evidence="1">The sequence shown here is derived from an EMBL/GenBank/DDBJ whole genome shotgun (WGS) entry which is preliminary data.</text>
</comment>
<keyword evidence="2" id="KW-1185">Reference proteome</keyword>
<proteinExistence type="predicted"/>
<organism evidence="1 2">
    <name type="scientific">Hyalomma asiaticum</name>
    <name type="common">Tick</name>
    <dbReference type="NCBI Taxonomy" id="266040"/>
    <lineage>
        <taxon>Eukaryota</taxon>
        <taxon>Metazoa</taxon>
        <taxon>Ecdysozoa</taxon>
        <taxon>Arthropoda</taxon>
        <taxon>Chelicerata</taxon>
        <taxon>Arachnida</taxon>
        <taxon>Acari</taxon>
        <taxon>Parasitiformes</taxon>
        <taxon>Ixodida</taxon>
        <taxon>Ixodoidea</taxon>
        <taxon>Ixodidae</taxon>
        <taxon>Hyalomminae</taxon>
        <taxon>Hyalomma</taxon>
    </lineage>
</organism>
<dbReference type="Proteomes" id="UP000821845">
    <property type="component" value="Chromosome 2"/>
</dbReference>
<gene>
    <name evidence="1" type="ORF">HPB50_018495</name>
</gene>
<name>A0ACB7SZH1_HYAAI</name>
<protein>
    <submittedName>
        <fullName evidence="1">Uncharacterized protein</fullName>
    </submittedName>
</protein>
<reference evidence="1" key="1">
    <citation type="submission" date="2020-05" db="EMBL/GenBank/DDBJ databases">
        <title>Large-scale comparative analyses of tick genomes elucidate their genetic diversity and vector capacities.</title>
        <authorList>
            <person name="Jia N."/>
            <person name="Wang J."/>
            <person name="Shi W."/>
            <person name="Du L."/>
            <person name="Sun Y."/>
            <person name="Zhan W."/>
            <person name="Jiang J."/>
            <person name="Wang Q."/>
            <person name="Zhang B."/>
            <person name="Ji P."/>
            <person name="Sakyi L.B."/>
            <person name="Cui X."/>
            <person name="Yuan T."/>
            <person name="Jiang B."/>
            <person name="Yang W."/>
            <person name="Lam T.T.-Y."/>
            <person name="Chang Q."/>
            <person name="Ding S."/>
            <person name="Wang X."/>
            <person name="Zhu J."/>
            <person name="Ruan X."/>
            <person name="Zhao L."/>
            <person name="Wei J."/>
            <person name="Que T."/>
            <person name="Du C."/>
            <person name="Cheng J."/>
            <person name="Dai P."/>
            <person name="Han X."/>
            <person name="Huang E."/>
            <person name="Gao Y."/>
            <person name="Liu J."/>
            <person name="Shao H."/>
            <person name="Ye R."/>
            <person name="Li L."/>
            <person name="Wei W."/>
            <person name="Wang X."/>
            <person name="Wang C."/>
            <person name="Yang T."/>
            <person name="Huo Q."/>
            <person name="Li W."/>
            <person name="Guo W."/>
            <person name="Chen H."/>
            <person name="Zhou L."/>
            <person name="Ni X."/>
            <person name="Tian J."/>
            <person name="Zhou Y."/>
            <person name="Sheng Y."/>
            <person name="Liu T."/>
            <person name="Pan Y."/>
            <person name="Xia L."/>
            <person name="Li J."/>
            <person name="Zhao F."/>
            <person name="Cao W."/>
        </authorList>
    </citation>
    <scope>NUCLEOTIDE SEQUENCE</scope>
    <source>
        <strain evidence="1">Hyas-2018</strain>
    </source>
</reference>
<sequence>MGIGASTPRKDPPRSNMVRLHTVDNAKLPMPEQPELERRFTKVLMETRASSKKKYKNKKIVSEPVIRTAVAVELDGRCNGGAMSASSVTCTYTRLPPFAADGAVAAAPFGEEAFFFEEGPRLGEMFGRCCGSSPPLMPIWTSSAIHFPAKRTRANASAPDRSASSRTVWEGAVKMGIQIRFKSHFTCADTTQLAADSSC</sequence>
<accession>A0ACB7SZH1</accession>
<dbReference type="EMBL" id="CM023482">
    <property type="protein sequence ID" value="KAH6939462.1"/>
    <property type="molecule type" value="Genomic_DNA"/>
</dbReference>
<evidence type="ECO:0000313" key="1">
    <source>
        <dbReference type="EMBL" id="KAH6939462.1"/>
    </source>
</evidence>